<keyword evidence="1" id="KW-0812">Transmembrane</keyword>
<reference evidence="3 4" key="1">
    <citation type="submission" date="2019-12" db="EMBL/GenBank/DDBJ databases">
        <title>The draft genomic sequence of strain Chitinophaga oryziterrae JCM 16595.</title>
        <authorList>
            <person name="Zhang X."/>
        </authorList>
    </citation>
    <scope>NUCLEOTIDE SEQUENCE [LARGE SCALE GENOMIC DNA]</scope>
    <source>
        <strain evidence="3 4">JCM 16595</strain>
    </source>
</reference>
<gene>
    <name evidence="3" type="ORF">GO495_00700</name>
</gene>
<dbReference type="Pfam" id="PF06580">
    <property type="entry name" value="His_kinase"/>
    <property type="match status" value="1"/>
</dbReference>
<protein>
    <recommendedName>
        <fullName evidence="2">Signal transduction histidine kinase internal region domain-containing protein</fullName>
    </recommendedName>
</protein>
<accession>A0A6N8J486</accession>
<keyword evidence="1" id="KW-1133">Transmembrane helix</keyword>
<organism evidence="3 4">
    <name type="scientific">Chitinophaga oryziterrae</name>
    <dbReference type="NCBI Taxonomy" id="1031224"/>
    <lineage>
        <taxon>Bacteria</taxon>
        <taxon>Pseudomonadati</taxon>
        <taxon>Bacteroidota</taxon>
        <taxon>Chitinophagia</taxon>
        <taxon>Chitinophagales</taxon>
        <taxon>Chitinophagaceae</taxon>
        <taxon>Chitinophaga</taxon>
    </lineage>
</organism>
<dbReference type="InterPro" id="IPR036890">
    <property type="entry name" value="HATPase_C_sf"/>
</dbReference>
<name>A0A6N8J486_9BACT</name>
<dbReference type="AlphaFoldDB" id="A0A6N8J486"/>
<feature type="transmembrane region" description="Helical" evidence="1">
    <location>
        <begin position="7"/>
        <end position="23"/>
    </location>
</feature>
<evidence type="ECO:0000259" key="2">
    <source>
        <dbReference type="Pfam" id="PF06580"/>
    </source>
</evidence>
<evidence type="ECO:0000313" key="4">
    <source>
        <dbReference type="Proteomes" id="UP000468388"/>
    </source>
</evidence>
<dbReference type="GO" id="GO:0000155">
    <property type="term" value="F:phosphorelay sensor kinase activity"/>
    <property type="evidence" value="ECO:0007669"/>
    <property type="project" value="InterPro"/>
</dbReference>
<dbReference type="Gene3D" id="3.30.565.10">
    <property type="entry name" value="Histidine kinase-like ATPase, C-terminal domain"/>
    <property type="match status" value="1"/>
</dbReference>
<keyword evidence="4" id="KW-1185">Reference proteome</keyword>
<feature type="domain" description="Signal transduction histidine kinase internal region" evidence="2">
    <location>
        <begin position="144"/>
        <end position="219"/>
    </location>
</feature>
<proteinExistence type="predicted"/>
<dbReference type="EMBL" id="WRXO01000001">
    <property type="protein sequence ID" value="MVT39086.1"/>
    <property type="molecule type" value="Genomic_DNA"/>
</dbReference>
<dbReference type="InterPro" id="IPR050640">
    <property type="entry name" value="Bact_2-comp_sensor_kinase"/>
</dbReference>
<comment type="caution">
    <text evidence="3">The sequence shown here is derived from an EMBL/GenBank/DDBJ whole genome shotgun (WGS) entry which is preliminary data.</text>
</comment>
<feature type="transmembrane region" description="Helical" evidence="1">
    <location>
        <begin position="102"/>
        <end position="123"/>
    </location>
</feature>
<feature type="transmembrane region" description="Helical" evidence="1">
    <location>
        <begin position="64"/>
        <end position="82"/>
    </location>
</feature>
<dbReference type="Proteomes" id="UP000468388">
    <property type="component" value="Unassembled WGS sequence"/>
</dbReference>
<feature type="transmembrane region" description="Helical" evidence="1">
    <location>
        <begin position="29"/>
        <end position="52"/>
    </location>
</feature>
<evidence type="ECO:0000313" key="3">
    <source>
        <dbReference type="EMBL" id="MVT39086.1"/>
    </source>
</evidence>
<dbReference type="PANTHER" id="PTHR34220">
    <property type="entry name" value="SENSOR HISTIDINE KINASE YPDA"/>
    <property type="match status" value="1"/>
</dbReference>
<dbReference type="PANTHER" id="PTHR34220:SF7">
    <property type="entry name" value="SENSOR HISTIDINE KINASE YPDA"/>
    <property type="match status" value="1"/>
</dbReference>
<dbReference type="RefSeq" id="WP_157297790.1">
    <property type="nucleotide sequence ID" value="NZ_BAAAZB010000005.1"/>
</dbReference>
<evidence type="ECO:0000256" key="1">
    <source>
        <dbReference type="SAM" id="Phobius"/>
    </source>
</evidence>
<keyword evidence="1" id="KW-0472">Membrane</keyword>
<dbReference type="OrthoDB" id="9792992at2"/>
<sequence length="330" mass="38722">MIWLHSLVWALIFIISFFSMLPADGVERSAMSACISCIFYAFIIYGNISILYPRLYEKKKYVQYFLGAIVLLLIGGLGRGYLSMYIRNTSFASAPHWLEVQAHFTFLLSITTVFILSFIFRLAMAYFTVKRQSEEILLQRSETELRLLKAQVQPHFLFNTLNTMYYEAYMESPRTALLIERLSDIMRYFVDQSTKESVLLATEINFINNYIALERIRIKPEPEIIFHRSVDEDRKIPPMLLMTFVENIFKHGIDKITGNNKIDLLLCEKDGYLFFQTKNLINRYADSRQREGLGLTNLRQRLTILYGKDFEMHTEKDDQYFIASLKFPLT</sequence>
<dbReference type="InterPro" id="IPR010559">
    <property type="entry name" value="Sig_transdc_His_kin_internal"/>
</dbReference>
<dbReference type="GO" id="GO:0016020">
    <property type="term" value="C:membrane"/>
    <property type="evidence" value="ECO:0007669"/>
    <property type="project" value="InterPro"/>
</dbReference>